<sequence length="310" mass="35054">MLERLAHGPYVQTVAGRTASGGEWHIERRTPGLLDALTDVVLKRTRMGGGGGHRKKGDELPAPFEPDTERGKQTAQGRADQLLVAARNSLSTIVRDLCETRGGQPRGLGDAEPADMAIWLAKHVHTIACDEAAGQWWAEIDTLVRAIERAIDRPEPDRFCGPCPTYIEHNRDNCGNLLYSRRNRWVAGHLTPVTEVHCRVCNTTHSIAVLIARLENRADVMRFTSAEILTIMQALETPVPERTWRRWRKEGRVKIRGYKRPDNTDGTRGSVMLHRRGDDDEPVYRLVEVRNEYRRSIKHGDARVRQITPV</sequence>
<gene>
    <name evidence="2" type="ORF">QYF68_26650</name>
</gene>
<organism evidence="2 3">
    <name type="scientific">Mycolicibacterium austroafricanum</name>
    <name type="common">Mycobacterium austroafricanum</name>
    <dbReference type="NCBI Taxonomy" id="39687"/>
    <lineage>
        <taxon>Bacteria</taxon>
        <taxon>Bacillati</taxon>
        <taxon>Actinomycetota</taxon>
        <taxon>Actinomycetes</taxon>
        <taxon>Mycobacteriales</taxon>
        <taxon>Mycobacteriaceae</taxon>
        <taxon>Mycolicibacterium</taxon>
    </lineage>
</organism>
<dbReference type="RefSeq" id="WP_301161770.1">
    <property type="nucleotide sequence ID" value="NZ_JAUHTC010000091.1"/>
</dbReference>
<dbReference type="Proteomes" id="UP001172687">
    <property type="component" value="Unassembled WGS sequence"/>
</dbReference>
<evidence type="ECO:0000256" key="1">
    <source>
        <dbReference type="SAM" id="MobiDB-lite"/>
    </source>
</evidence>
<evidence type="ECO:0000313" key="3">
    <source>
        <dbReference type="Proteomes" id="UP001172687"/>
    </source>
</evidence>
<name>A0ABT8HKT6_MYCAO</name>
<keyword evidence="3" id="KW-1185">Reference proteome</keyword>
<comment type="caution">
    <text evidence="2">The sequence shown here is derived from an EMBL/GenBank/DDBJ whole genome shotgun (WGS) entry which is preliminary data.</text>
</comment>
<protein>
    <submittedName>
        <fullName evidence="2">Uncharacterized protein</fullName>
    </submittedName>
</protein>
<feature type="region of interest" description="Disordered" evidence="1">
    <location>
        <begin position="45"/>
        <end position="77"/>
    </location>
</feature>
<dbReference type="EMBL" id="JAUHTC010000091">
    <property type="protein sequence ID" value="MDN4521374.1"/>
    <property type="molecule type" value="Genomic_DNA"/>
</dbReference>
<evidence type="ECO:0000313" key="2">
    <source>
        <dbReference type="EMBL" id="MDN4521374.1"/>
    </source>
</evidence>
<accession>A0ABT8HKT6</accession>
<reference evidence="2" key="1">
    <citation type="submission" date="2023-07" db="EMBL/GenBank/DDBJ databases">
        <title>Degradation of tert-butanol by M. austroafricanum TBA100.</title>
        <authorList>
            <person name="Helbich S."/>
            <person name="Vainshtein Y."/>
        </authorList>
    </citation>
    <scope>NUCLEOTIDE SEQUENCE</scope>
    <source>
        <strain evidence="2">TBA100</strain>
    </source>
</reference>
<proteinExistence type="predicted"/>